<dbReference type="AlphaFoldDB" id="A0A7H0VCP9"/>
<gene>
    <name evidence="1" type="ORF">H4K34_14080</name>
</gene>
<keyword evidence="2" id="KW-1185">Reference proteome</keyword>
<name>A0A7H0VCP9_9FLAO</name>
<dbReference type="EMBL" id="CP060139">
    <property type="protein sequence ID" value="QNR23497.1"/>
    <property type="molecule type" value="Genomic_DNA"/>
</dbReference>
<proteinExistence type="predicted"/>
<dbReference type="Proteomes" id="UP000516305">
    <property type="component" value="Chromosome"/>
</dbReference>
<protein>
    <recommendedName>
        <fullName evidence="3">DUF429 domain-containing protein</fullName>
    </recommendedName>
</protein>
<sequence length="197" mass="22314">MGTIFGIDYGSKLSGNTVIAIYQEPNIFFMEVEPKVDADQFIRNAVTHFEPELLFIDAPLSLPGVYRNLSGFEDYHFRLADRETRAMSPMFLGGLAARAIELKASLESERLKILETYPKLMAQRFDLKSIGYKGTKSALKDCISKVRSCMRPSLKINSNDILSWHHLDALLALMSALSYHCGDYRCFGDEREGLIYI</sequence>
<dbReference type="KEGG" id="chyd:H4K34_14080"/>
<reference evidence="1 2" key="1">
    <citation type="submission" date="2020-08" db="EMBL/GenBank/DDBJ databases">
        <title>Croceimicrobium hydrocarbonivorans gen. nov., sp. nov., a novel marine bacterium isolated from a bacterial consortium that degrades polyethylene terephthalate.</title>
        <authorList>
            <person name="Liu R."/>
        </authorList>
    </citation>
    <scope>NUCLEOTIDE SEQUENCE [LARGE SCALE GENOMIC DNA]</scope>
    <source>
        <strain evidence="1 2">A20-9</strain>
    </source>
</reference>
<evidence type="ECO:0008006" key="3">
    <source>
        <dbReference type="Google" id="ProtNLM"/>
    </source>
</evidence>
<evidence type="ECO:0000313" key="1">
    <source>
        <dbReference type="EMBL" id="QNR23497.1"/>
    </source>
</evidence>
<accession>A0A7H0VCP9</accession>
<dbReference type="RefSeq" id="WP_210758029.1">
    <property type="nucleotide sequence ID" value="NZ_CP060139.1"/>
</dbReference>
<organism evidence="1 2">
    <name type="scientific">Croceimicrobium hydrocarbonivorans</name>
    <dbReference type="NCBI Taxonomy" id="2761580"/>
    <lineage>
        <taxon>Bacteria</taxon>
        <taxon>Pseudomonadati</taxon>
        <taxon>Bacteroidota</taxon>
        <taxon>Flavobacteriia</taxon>
        <taxon>Flavobacteriales</taxon>
        <taxon>Owenweeksiaceae</taxon>
        <taxon>Croceimicrobium</taxon>
    </lineage>
</organism>
<evidence type="ECO:0000313" key="2">
    <source>
        <dbReference type="Proteomes" id="UP000516305"/>
    </source>
</evidence>